<feature type="repeat" description="WD" evidence="3">
    <location>
        <begin position="54"/>
        <end position="95"/>
    </location>
</feature>
<dbReference type="GeneID" id="25788304"/>
<evidence type="ECO:0000256" key="3">
    <source>
        <dbReference type="PROSITE-ProRule" id="PRU00221"/>
    </source>
</evidence>
<dbReference type="PROSITE" id="PS50294">
    <property type="entry name" value="WD_REPEATS_REGION"/>
    <property type="match status" value="3"/>
</dbReference>
<dbReference type="InterPro" id="IPR036322">
    <property type="entry name" value="WD40_repeat_dom_sf"/>
</dbReference>
<keyword evidence="2" id="KW-0677">Repeat</keyword>
<dbReference type="SMART" id="SM00320">
    <property type="entry name" value="WD40"/>
    <property type="match status" value="4"/>
</dbReference>
<dbReference type="HOGENOM" id="CLU_000288_57_18_1"/>
<dbReference type="InterPro" id="IPR020472">
    <property type="entry name" value="WD40_PAC1"/>
</dbReference>
<dbReference type="VEuPathDB" id="FungiDB:TRIVIDRAFT_155264"/>
<dbReference type="PROSITE" id="PS00678">
    <property type="entry name" value="WD_REPEATS_1"/>
    <property type="match status" value="1"/>
</dbReference>
<evidence type="ECO:0000256" key="1">
    <source>
        <dbReference type="ARBA" id="ARBA00022574"/>
    </source>
</evidence>
<reference evidence="4 5" key="1">
    <citation type="journal article" date="2011" name="Genome Biol.">
        <title>Comparative genome sequence analysis underscores mycoparasitism as the ancestral life style of Trichoderma.</title>
        <authorList>
            <person name="Kubicek C.P."/>
            <person name="Herrera-Estrella A."/>
            <person name="Seidl-Seiboth V."/>
            <person name="Martinez D.A."/>
            <person name="Druzhinina I.S."/>
            <person name="Thon M."/>
            <person name="Zeilinger S."/>
            <person name="Casas-Flores S."/>
            <person name="Horwitz B.A."/>
            <person name="Mukherjee P.K."/>
            <person name="Mukherjee M."/>
            <person name="Kredics L."/>
            <person name="Alcaraz L.D."/>
            <person name="Aerts A."/>
            <person name="Antal Z."/>
            <person name="Atanasova L."/>
            <person name="Cervantes-Badillo M.G."/>
            <person name="Challacombe J."/>
            <person name="Chertkov O."/>
            <person name="McCluskey K."/>
            <person name="Coulpier F."/>
            <person name="Deshpande N."/>
            <person name="von Doehren H."/>
            <person name="Ebbole D.J."/>
            <person name="Esquivel-Naranjo E.U."/>
            <person name="Fekete E."/>
            <person name="Flipphi M."/>
            <person name="Glaser F."/>
            <person name="Gomez-Rodriguez E.Y."/>
            <person name="Gruber S."/>
            <person name="Han C."/>
            <person name="Henrissat B."/>
            <person name="Hermosa R."/>
            <person name="Hernandez-Onate M."/>
            <person name="Karaffa L."/>
            <person name="Kosti I."/>
            <person name="Le Crom S."/>
            <person name="Lindquist E."/>
            <person name="Lucas S."/>
            <person name="Luebeck M."/>
            <person name="Luebeck P.S."/>
            <person name="Margeot A."/>
            <person name="Metz B."/>
            <person name="Misra M."/>
            <person name="Nevalainen H."/>
            <person name="Omann M."/>
            <person name="Packer N."/>
            <person name="Perrone G."/>
            <person name="Uresti-Rivera E.E."/>
            <person name="Salamov A."/>
            <person name="Schmoll M."/>
            <person name="Seiboth B."/>
            <person name="Shapiro H."/>
            <person name="Sukno S."/>
            <person name="Tamayo-Ramos J.A."/>
            <person name="Tisch D."/>
            <person name="Wiest A."/>
            <person name="Wilkinson H.H."/>
            <person name="Zhang M."/>
            <person name="Coutinho P.M."/>
            <person name="Kenerley C.M."/>
            <person name="Monte E."/>
            <person name="Baker S.E."/>
            <person name="Grigoriev I.V."/>
        </authorList>
    </citation>
    <scope>NUCLEOTIDE SEQUENCE [LARGE SCALE GENOMIC DNA]</scope>
    <source>
        <strain evidence="5">Gv29-8 / FGSC 10586</strain>
    </source>
</reference>
<keyword evidence="1 3" id="KW-0853">WD repeat</keyword>
<dbReference type="STRING" id="413071.G9MZS5"/>
<dbReference type="OrthoDB" id="538223at2759"/>
<sequence length="210" mass="22638">MGNDSDRCLSTLTGHSDGVMTVDWSPDGSQVVSGSGDKTAKIWDLASNKCITTFEGHTGTVMSAAWSHDGTQVATGSADNTVKIWDPKTGVFSASFTGHNDTVMSVAWSTGDRWMLSSGGNTVLIWDPAIASLPAGDNYYDHNVVWSPDGKQVASPTTLETVTVLDIATQETVMTLQGHSDWVRWLAWDYKGGKLATASHDHTVKIWRMT</sequence>
<dbReference type="EMBL" id="ABDF02000081">
    <property type="protein sequence ID" value="EHK20131.1"/>
    <property type="molecule type" value="Genomic_DNA"/>
</dbReference>
<dbReference type="PRINTS" id="PR00320">
    <property type="entry name" value="GPROTEINBRPT"/>
</dbReference>
<dbReference type="OMA" id="KCIAGIS"/>
<dbReference type="InterPro" id="IPR015943">
    <property type="entry name" value="WD40/YVTN_repeat-like_dom_sf"/>
</dbReference>
<dbReference type="Gene3D" id="2.130.10.10">
    <property type="entry name" value="YVTN repeat-like/Quinoprotein amine dehydrogenase"/>
    <property type="match status" value="3"/>
</dbReference>
<gene>
    <name evidence="4" type="ORF">TRIVIDRAFT_155264</name>
</gene>
<dbReference type="Pfam" id="PF00400">
    <property type="entry name" value="WD40"/>
    <property type="match status" value="4"/>
</dbReference>
<protein>
    <submittedName>
        <fullName evidence="4">Uncharacterized protein</fullName>
    </submittedName>
</protein>
<dbReference type="CDD" id="cd00200">
    <property type="entry name" value="WD40"/>
    <property type="match status" value="1"/>
</dbReference>
<feature type="repeat" description="WD" evidence="3">
    <location>
        <begin position="176"/>
        <end position="210"/>
    </location>
</feature>
<feature type="repeat" description="WD" evidence="3">
    <location>
        <begin position="12"/>
        <end position="53"/>
    </location>
</feature>
<dbReference type="AlphaFoldDB" id="G9MZS5"/>
<dbReference type="InterPro" id="IPR001680">
    <property type="entry name" value="WD40_rpt"/>
</dbReference>
<evidence type="ECO:0000313" key="4">
    <source>
        <dbReference type="EMBL" id="EHK20131.1"/>
    </source>
</evidence>
<dbReference type="eggNOG" id="KOG0266">
    <property type="taxonomic scope" value="Eukaryota"/>
</dbReference>
<dbReference type="InterPro" id="IPR019775">
    <property type="entry name" value="WD40_repeat_CS"/>
</dbReference>
<dbReference type="RefSeq" id="XP_013954324.1">
    <property type="nucleotide sequence ID" value="XM_014098849.1"/>
</dbReference>
<dbReference type="PANTHER" id="PTHR19848">
    <property type="entry name" value="WD40 REPEAT PROTEIN"/>
    <property type="match status" value="1"/>
</dbReference>
<proteinExistence type="predicted"/>
<keyword evidence="5" id="KW-1185">Reference proteome</keyword>
<organism evidence="4 5">
    <name type="scientific">Hypocrea virens (strain Gv29-8 / FGSC 10586)</name>
    <name type="common">Gliocladium virens</name>
    <name type="synonym">Trichoderma virens</name>
    <dbReference type="NCBI Taxonomy" id="413071"/>
    <lineage>
        <taxon>Eukaryota</taxon>
        <taxon>Fungi</taxon>
        <taxon>Dikarya</taxon>
        <taxon>Ascomycota</taxon>
        <taxon>Pezizomycotina</taxon>
        <taxon>Sordariomycetes</taxon>
        <taxon>Hypocreomycetidae</taxon>
        <taxon>Hypocreales</taxon>
        <taxon>Hypocreaceae</taxon>
        <taxon>Trichoderma</taxon>
    </lineage>
</organism>
<dbReference type="PANTHER" id="PTHR19848:SF8">
    <property type="entry name" value="F-BOX AND WD REPEAT DOMAIN CONTAINING 7"/>
    <property type="match status" value="1"/>
</dbReference>
<accession>G9MZS5</accession>
<dbReference type="InParanoid" id="G9MZS5"/>
<comment type="caution">
    <text evidence="4">The sequence shown here is derived from an EMBL/GenBank/DDBJ whole genome shotgun (WGS) entry which is preliminary data.</text>
</comment>
<dbReference type="PROSITE" id="PS50082">
    <property type="entry name" value="WD_REPEATS_2"/>
    <property type="match status" value="3"/>
</dbReference>
<evidence type="ECO:0000313" key="5">
    <source>
        <dbReference type="Proteomes" id="UP000007115"/>
    </source>
</evidence>
<dbReference type="SUPFAM" id="SSF50978">
    <property type="entry name" value="WD40 repeat-like"/>
    <property type="match status" value="1"/>
</dbReference>
<dbReference type="Proteomes" id="UP000007115">
    <property type="component" value="Unassembled WGS sequence"/>
</dbReference>
<name>G9MZS5_HYPVG</name>
<evidence type="ECO:0000256" key="2">
    <source>
        <dbReference type="ARBA" id="ARBA00022737"/>
    </source>
</evidence>